<protein>
    <submittedName>
        <fullName evidence="1">Uncharacterized protein</fullName>
    </submittedName>
</protein>
<dbReference type="SUPFAM" id="SSF52540">
    <property type="entry name" value="P-loop containing nucleoside triphosphate hydrolases"/>
    <property type="match status" value="1"/>
</dbReference>
<dbReference type="InterPro" id="IPR027417">
    <property type="entry name" value="P-loop_NTPase"/>
</dbReference>
<evidence type="ECO:0000313" key="2">
    <source>
        <dbReference type="Proteomes" id="UP000024816"/>
    </source>
</evidence>
<reference evidence="1 2" key="1">
    <citation type="journal article" date="2014" name="Antonie Van Leeuwenhoek">
        <title>Hyphomonas beringensis sp. nov. and Hyphomonas chukchiensis sp. nov., isolated from surface seawater of the Bering Sea and Chukchi Sea.</title>
        <authorList>
            <person name="Li C."/>
            <person name="Lai Q."/>
            <person name="Li G."/>
            <person name="Dong C."/>
            <person name="Wang J."/>
            <person name="Liao Y."/>
            <person name="Shao Z."/>
        </authorList>
    </citation>
    <scope>NUCLEOTIDE SEQUENCE [LARGE SCALE GENOMIC DNA]</scope>
    <source>
        <strain evidence="1 2">VP2</strain>
    </source>
</reference>
<evidence type="ECO:0000313" key="1">
    <source>
        <dbReference type="EMBL" id="KCZ89274.1"/>
    </source>
</evidence>
<dbReference type="STRING" id="1280952.HJA_08252"/>
<sequence length="805" mass="90287">MRSKKFAFSCVVDENTKFLVQLNVWLATLTENAGVDPADIFVHLVYDDPALSERLQALGINCVTVPKFGDRKYCNKISQLDTEALREYEHVILCDADLAFVEDPRPHIPELKWAVAGCPVDFPNPPWDTIKSVANDIGIANTSFSAQTIEGHPTLSANLNGGFYVLPGSMLAQFRSEWRRIALEMLAKEDCMSRLGEQYEKHVDQLSFGFSCMTLGAAVVHLPRTMNFPLHLNRELYEKISLPSAPVICHVHDQYDWRGHVLTPDGMPFPEVIDRANAAMARPMLFESAAGEKPDRKSRDTSVLGRPRAVVITGFHRSGTSLIGGAMRALGMWFDEEHLIPGDDDNPKGYYEDARVVRLNGRILEALNQHWATPAFDVVHPGHARKLLDEYVSACDIVSDLNAHSNAWVVKDPRISLTLPVWRDALRLTEPTRELQQITLLRDPMACAISQQKRNKREPGYRNDLLHITGADLDETLMSWISHNLSILEVAAMDEGDRVAPFIVPFSEVLEKPAATLEAMADHLNCKLAKLEADKYVESFVDPDLNRSEKKIAPEGSDSFWAAQANKLYELLLSRKLTAISQADAKAILEELAEARSILAAMLPVSSLLGKSYRIWKHQNVQNRHLTERIRKLEPRAESGDKARQAMTRLASEADAARESARQMRLQVQKAEKTTASLILKLESLRSADETREAFREVFGPEFDPRDFTAPGGYQVMEWAEMKRALTQEVADLKSEVARLTPSEHAPAAPSAEEIRHNVEGAINAVKGSARYRLGNMIISAVQKPIRFLRMEPLIRKLLRSARTF</sequence>
<dbReference type="OrthoDB" id="7632051at2"/>
<organism evidence="1 2">
    <name type="scientific">Hyphomonas jannaschiana VP2</name>
    <dbReference type="NCBI Taxonomy" id="1280952"/>
    <lineage>
        <taxon>Bacteria</taxon>
        <taxon>Pseudomonadati</taxon>
        <taxon>Pseudomonadota</taxon>
        <taxon>Alphaproteobacteria</taxon>
        <taxon>Hyphomonadales</taxon>
        <taxon>Hyphomonadaceae</taxon>
        <taxon>Hyphomonas</taxon>
    </lineage>
</organism>
<dbReference type="Gene3D" id="3.40.50.300">
    <property type="entry name" value="P-loop containing nucleotide triphosphate hydrolases"/>
    <property type="match status" value="1"/>
</dbReference>
<dbReference type="Proteomes" id="UP000024816">
    <property type="component" value="Unassembled WGS sequence"/>
</dbReference>
<proteinExistence type="predicted"/>
<comment type="caution">
    <text evidence="1">The sequence shown here is derived from an EMBL/GenBank/DDBJ whole genome shotgun (WGS) entry which is preliminary data.</text>
</comment>
<dbReference type="RefSeq" id="WP_035580599.1">
    <property type="nucleotide sequence ID" value="NZ_ARYJ01000004.1"/>
</dbReference>
<dbReference type="EMBL" id="ARYJ01000004">
    <property type="protein sequence ID" value="KCZ89274.1"/>
    <property type="molecule type" value="Genomic_DNA"/>
</dbReference>
<dbReference type="AlphaFoldDB" id="A0A059FF68"/>
<keyword evidence="2" id="KW-1185">Reference proteome</keyword>
<dbReference type="eggNOG" id="COG3551">
    <property type="taxonomic scope" value="Bacteria"/>
</dbReference>
<gene>
    <name evidence="1" type="ORF">HJA_08252</name>
</gene>
<accession>A0A059FF68</accession>
<dbReference type="PATRIC" id="fig|1280952.3.peg.1640"/>
<name>A0A059FF68_9PROT</name>